<dbReference type="RefSeq" id="XP_008867491.1">
    <property type="nucleotide sequence ID" value="XM_008869269.1"/>
</dbReference>
<organism evidence="1">
    <name type="scientific">Aphanomyces invadans</name>
    <dbReference type="NCBI Taxonomy" id="157072"/>
    <lineage>
        <taxon>Eukaryota</taxon>
        <taxon>Sar</taxon>
        <taxon>Stramenopiles</taxon>
        <taxon>Oomycota</taxon>
        <taxon>Saprolegniomycetes</taxon>
        <taxon>Saprolegniales</taxon>
        <taxon>Verrucalvaceae</taxon>
        <taxon>Aphanomyces</taxon>
    </lineage>
</organism>
<dbReference type="VEuPathDB" id="FungiDB:H310_04771"/>
<evidence type="ECO:0000313" key="1">
    <source>
        <dbReference type="EMBL" id="ETW03262.1"/>
    </source>
</evidence>
<sequence length="45" mass="5153">MWPAVKYLPEARSSHNRPAGTIATTLANVDATLYRDYEKCWTIQL</sequence>
<dbReference type="AlphaFoldDB" id="A0A024UBJ5"/>
<dbReference type="EMBL" id="KI913959">
    <property type="protein sequence ID" value="ETW03262.1"/>
    <property type="molecule type" value="Genomic_DNA"/>
</dbReference>
<accession>A0A024UBJ5</accession>
<reference evidence="1" key="1">
    <citation type="submission" date="2013-12" db="EMBL/GenBank/DDBJ databases">
        <title>The Genome Sequence of Aphanomyces invadans NJM9701.</title>
        <authorList>
            <consortium name="The Broad Institute Genomics Platform"/>
            <person name="Russ C."/>
            <person name="Tyler B."/>
            <person name="van West P."/>
            <person name="Dieguez-Uribeondo J."/>
            <person name="Young S.K."/>
            <person name="Zeng Q."/>
            <person name="Gargeya S."/>
            <person name="Fitzgerald M."/>
            <person name="Abouelleil A."/>
            <person name="Alvarado L."/>
            <person name="Chapman S.B."/>
            <person name="Gainer-Dewar J."/>
            <person name="Goldberg J."/>
            <person name="Griggs A."/>
            <person name="Gujja S."/>
            <person name="Hansen M."/>
            <person name="Howarth C."/>
            <person name="Imamovic A."/>
            <person name="Ireland A."/>
            <person name="Larimer J."/>
            <person name="McCowan C."/>
            <person name="Murphy C."/>
            <person name="Pearson M."/>
            <person name="Poon T.W."/>
            <person name="Priest M."/>
            <person name="Roberts A."/>
            <person name="Saif S."/>
            <person name="Shea T."/>
            <person name="Sykes S."/>
            <person name="Wortman J."/>
            <person name="Nusbaum C."/>
            <person name="Birren B."/>
        </authorList>
    </citation>
    <scope>NUCLEOTIDE SEQUENCE [LARGE SCALE GENOMIC DNA]</scope>
    <source>
        <strain evidence="1">NJM9701</strain>
    </source>
</reference>
<name>A0A024UBJ5_9STRA</name>
<gene>
    <name evidence="1" type="ORF">H310_04771</name>
</gene>
<proteinExistence type="predicted"/>
<dbReference type="GeneID" id="20081821"/>
<protein>
    <submittedName>
        <fullName evidence="1">Uncharacterized protein</fullName>
    </submittedName>
</protein>